<keyword evidence="3" id="KW-1185">Reference proteome</keyword>
<evidence type="ECO:0000259" key="1">
    <source>
        <dbReference type="Pfam" id="PF06985"/>
    </source>
</evidence>
<dbReference type="AlphaFoldDB" id="A0A395SDG7"/>
<evidence type="ECO:0000313" key="3">
    <source>
        <dbReference type="Proteomes" id="UP000266152"/>
    </source>
</evidence>
<dbReference type="Pfam" id="PF06985">
    <property type="entry name" value="HET"/>
    <property type="match status" value="1"/>
</dbReference>
<dbReference type="PANTHER" id="PTHR33112">
    <property type="entry name" value="DOMAIN PROTEIN, PUTATIVE-RELATED"/>
    <property type="match status" value="1"/>
</dbReference>
<name>A0A395SDG7_FUSSP</name>
<reference evidence="2 3" key="1">
    <citation type="journal article" date="2018" name="PLoS Pathog.">
        <title>Evolution of structural diversity of trichothecenes, a family of toxins produced by plant pathogenic and entomopathogenic fungi.</title>
        <authorList>
            <person name="Proctor R.H."/>
            <person name="McCormick S.P."/>
            <person name="Kim H.S."/>
            <person name="Cardoza R.E."/>
            <person name="Stanley A.M."/>
            <person name="Lindo L."/>
            <person name="Kelly A."/>
            <person name="Brown D.W."/>
            <person name="Lee T."/>
            <person name="Vaughan M.M."/>
            <person name="Alexander N.J."/>
            <person name="Busman M."/>
            <person name="Gutierrez S."/>
        </authorList>
    </citation>
    <scope>NUCLEOTIDE SEQUENCE [LARGE SCALE GENOMIC DNA]</scope>
    <source>
        <strain evidence="2 3">NRRL 3299</strain>
    </source>
</reference>
<evidence type="ECO:0000313" key="2">
    <source>
        <dbReference type="EMBL" id="RGP70207.1"/>
    </source>
</evidence>
<dbReference type="InterPro" id="IPR010730">
    <property type="entry name" value="HET"/>
</dbReference>
<organism evidence="2 3">
    <name type="scientific">Fusarium sporotrichioides</name>
    <dbReference type="NCBI Taxonomy" id="5514"/>
    <lineage>
        <taxon>Eukaryota</taxon>
        <taxon>Fungi</taxon>
        <taxon>Dikarya</taxon>
        <taxon>Ascomycota</taxon>
        <taxon>Pezizomycotina</taxon>
        <taxon>Sordariomycetes</taxon>
        <taxon>Hypocreomycetidae</taxon>
        <taxon>Hypocreales</taxon>
        <taxon>Nectriaceae</taxon>
        <taxon>Fusarium</taxon>
    </lineage>
</organism>
<comment type="caution">
    <text evidence="2">The sequence shown here is derived from an EMBL/GenBank/DDBJ whole genome shotgun (WGS) entry which is preliminary data.</text>
</comment>
<dbReference type="STRING" id="5514.A0A395SDG7"/>
<feature type="domain" description="Heterokaryon incompatibility" evidence="1">
    <location>
        <begin position="209"/>
        <end position="372"/>
    </location>
</feature>
<sequence>MAETNLCKVCREVFSNPEIDWSSWTQHHINYGDILSSVAGGCILCRWLNLQVPPPPASLLATQESFKTVSNFKGLSKYDAVCFKGECSWASPFSIEVCLAKQDPVSSHDASDTNVIGQDYACTSQPSRSNAPAIGLDESLVQIKVWLNDCTKNHPYCSKSADSAFFPTRIIDTQNVESGTVYLREKEDIISLDVPQSGSGASQQSSPEYWTLSHRWGDPTKVVQLYKGNNKKGTVSNEERFRNGIGLHELSPTFRDAVQVVHKLGYRYIWIDSLCIFQDSSSDWEVEAGLMKDVYGNSFCNISAIRSSHDTSLGLFGQRIVDPRTFRPFSAHAQFLANGHRRAENCTVSHSSLFTNDVNNSPLSSRGWVVQERFLARRIIHFTRIQLYWECLEFSRCEQDPNNELGLFGTPHTREYRETREYKATMRKIIEGSNLDESTARRQGGAPFELSWPAPRECWRLMVQTYSGCDLTHEGDRVIAILGVAKRFEEFYPDDKYMVGLWKQALHTDLMWESNTFEGAPVKRDMSIAPSWSWASLYGGKITVPAAHQRYGGEPRSHIVFVGARAELENSDKIRKLDIKATKYFFQKRENSDEVDFFADQAMSQHLYGGKVEIRFDTEEIMLAHNDPGYKGTCIVAHSGYQGYGGFKVAFLLVEHITGSKYRRIGKLSGSGIGWEVHENSALITLV</sequence>
<protein>
    <recommendedName>
        <fullName evidence="1">Heterokaryon incompatibility domain-containing protein</fullName>
    </recommendedName>
</protein>
<gene>
    <name evidence="2" type="ORF">FSPOR_4107</name>
</gene>
<dbReference type="PANTHER" id="PTHR33112:SF16">
    <property type="entry name" value="HETEROKARYON INCOMPATIBILITY DOMAIN-CONTAINING PROTEIN"/>
    <property type="match status" value="1"/>
</dbReference>
<proteinExistence type="predicted"/>
<dbReference type="Proteomes" id="UP000266152">
    <property type="component" value="Unassembled WGS sequence"/>
</dbReference>
<accession>A0A395SDG7</accession>
<dbReference type="EMBL" id="PXOF01000053">
    <property type="protein sequence ID" value="RGP70207.1"/>
    <property type="molecule type" value="Genomic_DNA"/>
</dbReference>